<proteinExistence type="predicted"/>
<dbReference type="GO" id="GO:0043169">
    <property type="term" value="F:cation binding"/>
    <property type="evidence" value="ECO:0007669"/>
    <property type="project" value="InterPro"/>
</dbReference>
<dbReference type="InterPro" id="IPR006047">
    <property type="entry name" value="GH13_cat_dom"/>
</dbReference>
<dbReference type="InterPro" id="IPR006048">
    <property type="entry name" value="A-amylase/branching_C"/>
</dbReference>
<protein>
    <recommendedName>
        <fullName evidence="2">Glycosyl hydrolase family 13 catalytic domain-containing protein</fullName>
    </recommendedName>
</protein>
<sequence length="1286" mass="152888">MAPYTFELFAPYNKQAGLRLKNANARMFGLDIPMELNPDDGYWRVTLDLADGIYHYQFKVVTRSWFEVEPEPALPDYIDDETKSVDENEQIRKTYREEHEKLVQQVKERNQKREEEITFTEVWYTFVDPYATEVDERGSDDAFRSVGILIFKNGKRIVDEYEWKYDNYVPLAGNDKLIIYEIHIGDFQDRFKDVTEKMEYFVSLGITAVEIMPIKEYPGQIGWGYTPRYYFAVESAYGTTAELKEMIDTFHKHGIRVIMDGVYNHCDVSAPYTAIDHDYWFHHEPKDPKYCWGPEWNYGKFDEKFQVWPARKYIADSVQYFINEFHTDGIRFDAATQINNDEFLRILSQQAKQQARVRGYAPDFFCVGEYLPDRIESVLSNGGPMDGLWHDSFYWKLRDAIVFDAVNWNELKDVIDSRRQGYRNLVDIVNYQSNHDHDRLLVELGKERQIFDRDAFHRVRLGLAIQATAFGLMMIWMGEEIGEYKEKTPGVAKLDWSLIEDREDNSNSINREHLQYYKDVIQLRKRNAALTTPNLDFIYEHTDNQILVWYRWNNETDKSRIQENHVVVVCNWSSQTYEKYEIFNMPRNGHWYEWLNNDKEYLVEHNKLIIAKFTKKITTTTISTSYNNILEWLHILSNYSHLTTNKLAFDSKMQMPECLYVSLLHLLHYLSPFNTFLQGLDIPMELNPDDGYWRVTLDLADGIYHYQFKVVTRSWFEVEPEPALPDYIDDETKSVDENEQIRKTYREEHEKLVQQVKERNQKREEEITFTEVWYTFVDPYATEVDERGSDDAFRSVGILIFKNGKRIVDEYEWKYDNYVPLAGNDKLIIYEIHIGDFQDRFRDVTEKMEYFVSLGITAVEIMPIKEYPGQIGWGYTPRYHFAIQSTYGTTAELKEMIDTFHEHGIRVIMDGVYNHCDVSAPYTAIDHDYWFLHEPKDRVWCWGPEWNFEKYDEKYKIWPARKYVGDSIRYFINEFHIDGIRFDAATQIANDEFLKVVVQQSKQQARERGFGAEFYCVGEYLPDKPEYVISNDGPMDGIWHDSFYWKIREAMVADTVNWNDLKDVIDPRRQGYKNTWDVVNYQSNHDHDRLLVDLGKEHQIFDEDAFRRVRMAFAIQATSFGLMMIWMGAEFGEYKEKTPGIAKLDWSLIEDREDNSNALNKKQLQYYKDVIQLHKLNLALTAQNLEFIFEEENDQIMAWHRWNSVVHDPHAEGNHVIVVCNWASKTYEKYEVLNIPRNGHWYDWLNDDKEYLVENNKLIIDDFVDHTVRVFVYQIKKCVELKRVSS</sequence>
<feature type="domain" description="Glycosyl hydrolase family 13 catalytic" evidence="2">
    <location>
        <begin position="181"/>
        <end position="524"/>
    </location>
</feature>
<feature type="coiled-coil region" evidence="1">
    <location>
        <begin position="85"/>
        <end position="116"/>
    </location>
</feature>
<dbReference type="SUPFAM" id="SSF51011">
    <property type="entry name" value="Glycosyl hydrolase domain"/>
    <property type="match status" value="2"/>
</dbReference>
<name>A0A814B4Z1_ADIRI</name>
<dbReference type="Gene3D" id="2.60.40.1180">
    <property type="entry name" value="Golgi alpha-mannosidase II"/>
    <property type="match status" value="2"/>
</dbReference>
<dbReference type="Pfam" id="PF02806">
    <property type="entry name" value="Alpha-amylase_C"/>
    <property type="match status" value="2"/>
</dbReference>
<dbReference type="InterPro" id="IPR017853">
    <property type="entry name" value="GH"/>
</dbReference>
<dbReference type="GO" id="GO:0005975">
    <property type="term" value="P:carbohydrate metabolic process"/>
    <property type="evidence" value="ECO:0007669"/>
    <property type="project" value="InterPro"/>
</dbReference>
<reference evidence="3" key="1">
    <citation type="submission" date="2021-02" db="EMBL/GenBank/DDBJ databases">
        <authorList>
            <person name="Nowell W R."/>
        </authorList>
    </citation>
    <scope>NUCLEOTIDE SEQUENCE</scope>
</reference>
<comment type="caution">
    <text evidence="3">The sequence shown here is derived from an EMBL/GenBank/DDBJ whole genome shotgun (WGS) entry which is preliminary data.</text>
</comment>
<dbReference type="Gene3D" id="3.20.20.80">
    <property type="entry name" value="Glycosidases"/>
    <property type="match status" value="2"/>
</dbReference>
<keyword evidence="1" id="KW-0175">Coiled coil</keyword>
<dbReference type="GO" id="GO:0003824">
    <property type="term" value="F:catalytic activity"/>
    <property type="evidence" value="ECO:0007669"/>
    <property type="project" value="InterPro"/>
</dbReference>
<accession>A0A814B4Z1</accession>
<dbReference type="Pfam" id="PF00128">
    <property type="entry name" value="Alpha-amylase"/>
    <property type="match status" value="2"/>
</dbReference>
<dbReference type="Proteomes" id="UP000663852">
    <property type="component" value="Unassembled WGS sequence"/>
</dbReference>
<evidence type="ECO:0000313" key="4">
    <source>
        <dbReference type="Proteomes" id="UP000663852"/>
    </source>
</evidence>
<dbReference type="InterPro" id="IPR013780">
    <property type="entry name" value="Glyco_hydro_b"/>
</dbReference>
<dbReference type="SMART" id="SM00642">
    <property type="entry name" value="Aamy"/>
    <property type="match status" value="2"/>
</dbReference>
<dbReference type="SUPFAM" id="SSF51445">
    <property type="entry name" value="(Trans)glycosidases"/>
    <property type="match status" value="2"/>
</dbReference>
<evidence type="ECO:0000313" key="3">
    <source>
        <dbReference type="EMBL" id="CAF0922825.1"/>
    </source>
</evidence>
<organism evidence="3 4">
    <name type="scientific">Adineta ricciae</name>
    <name type="common">Rotifer</name>
    <dbReference type="NCBI Taxonomy" id="249248"/>
    <lineage>
        <taxon>Eukaryota</taxon>
        <taxon>Metazoa</taxon>
        <taxon>Spiralia</taxon>
        <taxon>Gnathifera</taxon>
        <taxon>Rotifera</taxon>
        <taxon>Eurotatoria</taxon>
        <taxon>Bdelloidea</taxon>
        <taxon>Adinetida</taxon>
        <taxon>Adinetidae</taxon>
        <taxon>Adineta</taxon>
    </lineage>
</organism>
<feature type="domain" description="Glycosyl hydrolase family 13 catalytic" evidence="2">
    <location>
        <begin position="831"/>
        <end position="1174"/>
    </location>
</feature>
<gene>
    <name evidence="3" type="ORF">EDS130_LOCUS10864</name>
</gene>
<dbReference type="EMBL" id="CAJNOJ010000038">
    <property type="protein sequence ID" value="CAF0922825.1"/>
    <property type="molecule type" value="Genomic_DNA"/>
</dbReference>
<feature type="coiled-coil region" evidence="1">
    <location>
        <begin position="735"/>
        <end position="766"/>
    </location>
</feature>
<evidence type="ECO:0000259" key="2">
    <source>
        <dbReference type="SMART" id="SM00642"/>
    </source>
</evidence>
<dbReference type="PANTHER" id="PTHR43002">
    <property type="entry name" value="GLYCOGEN DEBRANCHING ENZYME"/>
    <property type="match status" value="1"/>
</dbReference>
<evidence type="ECO:0000256" key="1">
    <source>
        <dbReference type="SAM" id="Coils"/>
    </source>
</evidence>
<dbReference type="OrthoDB" id="1740265at2759"/>